<dbReference type="AlphaFoldDB" id="A0A4S8JMZ8"/>
<feature type="compositionally biased region" description="Basic and acidic residues" evidence="1">
    <location>
        <begin position="187"/>
        <end position="199"/>
    </location>
</feature>
<dbReference type="Proteomes" id="UP000317650">
    <property type="component" value="Chromosome 1"/>
</dbReference>
<feature type="compositionally biased region" description="Basic and acidic residues" evidence="1">
    <location>
        <begin position="332"/>
        <end position="345"/>
    </location>
</feature>
<feature type="region of interest" description="Disordered" evidence="1">
    <location>
        <begin position="332"/>
        <end position="352"/>
    </location>
</feature>
<evidence type="ECO:0000256" key="1">
    <source>
        <dbReference type="SAM" id="MobiDB-lite"/>
    </source>
</evidence>
<feature type="compositionally biased region" description="Acidic residues" evidence="1">
    <location>
        <begin position="228"/>
        <end position="240"/>
    </location>
</feature>
<comment type="caution">
    <text evidence="2">The sequence shown here is derived from an EMBL/GenBank/DDBJ whole genome shotgun (WGS) entry which is preliminary data.</text>
</comment>
<keyword evidence="3" id="KW-1185">Reference proteome</keyword>
<feature type="region of interest" description="Disordered" evidence="1">
    <location>
        <begin position="1"/>
        <end position="276"/>
    </location>
</feature>
<proteinExistence type="predicted"/>
<evidence type="ECO:0000313" key="3">
    <source>
        <dbReference type="Proteomes" id="UP000317650"/>
    </source>
</evidence>
<name>A0A4S8JMZ8_MUSBA</name>
<evidence type="ECO:0000313" key="2">
    <source>
        <dbReference type="EMBL" id="THU63480.1"/>
    </source>
</evidence>
<feature type="compositionally biased region" description="Basic and acidic residues" evidence="1">
    <location>
        <begin position="19"/>
        <end position="37"/>
    </location>
</feature>
<organism evidence="2 3">
    <name type="scientific">Musa balbisiana</name>
    <name type="common">Banana</name>
    <dbReference type="NCBI Taxonomy" id="52838"/>
    <lineage>
        <taxon>Eukaryota</taxon>
        <taxon>Viridiplantae</taxon>
        <taxon>Streptophyta</taxon>
        <taxon>Embryophyta</taxon>
        <taxon>Tracheophyta</taxon>
        <taxon>Spermatophyta</taxon>
        <taxon>Magnoliopsida</taxon>
        <taxon>Liliopsida</taxon>
        <taxon>Zingiberales</taxon>
        <taxon>Musaceae</taxon>
        <taxon>Musa</taxon>
    </lineage>
</organism>
<feature type="compositionally biased region" description="Basic and acidic residues" evidence="1">
    <location>
        <begin position="119"/>
        <end position="148"/>
    </location>
</feature>
<dbReference type="STRING" id="52838.A0A4S8JMZ8"/>
<feature type="compositionally biased region" description="Basic and acidic residues" evidence="1">
    <location>
        <begin position="159"/>
        <end position="169"/>
    </location>
</feature>
<dbReference type="EMBL" id="PYDT01000004">
    <property type="protein sequence ID" value="THU63480.1"/>
    <property type="molecule type" value="Genomic_DNA"/>
</dbReference>
<feature type="compositionally biased region" description="Basic and acidic residues" evidence="1">
    <location>
        <begin position="67"/>
        <end position="93"/>
    </location>
</feature>
<protein>
    <submittedName>
        <fullName evidence="2">Uncharacterized protein</fullName>
    </submittedName>
</protein>
<gene>
    <name evidence="2" type="ORF">C4D60_Mb01t16200</name>
</gene>
<reference evidence="2 3" key="1">
    <citation type="journal article" date="2019" name="Nat. Plants">
        <title>Genome sequencing of Musa balbisiana reveals subgenome evolution and function divergence in polyploid bananas.</title>
        <authorList>
            <person name="Yao X."/>
        </authorList>
    </citation>
    <scope>NUCLEOTIDE SEQUENCE [LARGE SCALE GENOMIC DNA]</scope>
    <source>
        <strain evidence="3">cv. DH-PKW</strain>
        <tissue evidence="2">Leaves</tissue>
    </source>
</reference>
<sequence length="720" mass="78451">MKRPRSSSYGDDFDDDDGIDGRMSFKDWPRRNQDPDRSSSSSHRRLSYSKSEGPRKVASSSSSYGRSLDDDWEPARHTRRRYDHELESLDWRKGHSRYRVGGDRMMQVSSPRVSYGGDLMHRSESFSGLRREVPKGFRSERDRLRRDGNGSSSWWRSRSSKELSVEEVGKSPSIDSDSVGRRSHATSPDDHRGKVRSKDSSSGLRSIRVEAKTVKTVKPIREGGNSSEMEEGELEPDLVSEAEPVAEPSMGSKTATGVESENCKNRNPESSSLPEEVSKEILLSGKMLDIHGNGSLAVKEEGKLTEVITDTGNTSDEIKMNSVSNDRCDAVKELSESSREGEQKTKRTNGNNELEDKFCGKKCAAVNKLVESRRGGEGKSKDSIGDTEVEVKFCGKKCAAVNKLVESRRGGEGKSKDSIGDTEVEVKFCGKKCAAVNKLVESRRGGEGKSKDSIGDTEVEVKFCGKKCAAVNKLVESRRGGEGKSKDSIGDTEVEVKFCGKKCAAVNKLVESRRGGEGKSKDSIGDTEVEVKFCGKKCAAVNKLVESRRGGEGKSKDSIGDTEVEVKFCGKKCAAVNKLVESRRGGEGKSKDSIGDTEVEVKFCGKKCAAVNKLVESRRGGEGKSKDSIGDTEVEVKFCGKKCAAVNKLVESRRGGEGKSKDSIGDTEVEVKFCGKKCAAVNKLVESRRGGEGKSKDSIGDTEVEVKFCGLRVGGEVRKI</sequence>
<accession>A0A4S8JMZ8</accession>